<organism evidence="3 4">
    <name type="scientific">Cirrhinus mrigala</name>
    <name type="common">Mrigala</name>
    <dbReference type="NCBI Taxonomy" id="683832"/>
    <lineage>
        <taxon>Eukaryota</taxon>
        <taxon>Metazoa</taxon>
        <taxon>Chordata</taxon>
        <taxon>Craniata</taxon>
        <taxon>Vertebrata</taxon>
        <taxon>Euteleostomi</taxon>
        <taxon>Actinopterygii</taxon>
        <taxon>Neopterygii</taxon>
        <taxon>Teleostei</taxon>
        <taxon>Ostariophysi</taxon>
        <taxon>Cypriniformes</taxon>
        <taxon>Cyprinidae</taxon>
        <taxon>Labeoninae</taxon>
        <taxon>Labeonini</taxon>
        <taxon>Cirrhinus</taxon>
    </lineage>
</organism>
<feature type="region of interest" description="Disordered" evidence="1">
    <location>
        <begin position="1"/>
        <end position="20"/>
    </location>
</feature>
<accession>A0ABD0NXB6</accession>
<reference evidence="3 4" key="1">
    <citation type="submission" date="2024-05" db="EMBL/GenBank/DDBJ databases">
        <title>Genome sequencing and assembly of Indian major carp, Cirrhinus mrigala (Hamilton, 1822).</title>
        <authorList>
            <person name="Mohindra V."/>
            <person name="Chowdhury L.M."/>
            <person name="Lal K."/>
            <person name="Jena J.K."/>
        </authorList>
    </citation>
    <scope>NUCLEOTIDE SEQUENCE [LARGE SCALE GENOMIC DNA]</scope>
    <source>
        <strain evidence="3">CM1030</strain>
        <tissue evidence="3">Blood</tissue>
    </source>
</reference>
<comment type="caution">
    <text evidence="3">The sequence shown here is derived from an EMBL/GenBank/DDBJ whole genome shotgun (WGS) entry which is preliminary data.</text>
</comment>
<keyword evidence="4" id="KW-1185">Reference proteome</keyword>
<evidence type="ECO:0000313" key="4">
    <source>
        <dbReference type="Proteomes" id="UP001529510"/>
    </source>
</evidence>
<keyword evidence="2" id="KW-0812">Transmembrane</keyword>
<feature type="transmembrane region" description="Helical" evidence="2">
    <location>
        <begin position="26"/>
        <end position="48"/>
    </location>
</feature>
<proteinExistence type="predicted"/>
<evidence type="ECO:0000256" key="2">
    <source>
        <dbReference type="SAM" id="Phobius"/>
    </source>
</evidence>
<sequence>APSRKVHVQPDSSDFDNEPHKRRNQILSVLFAVGAMLGYAILTGIVSIKRERPQLKNSIHDDGDEDDED</sequence>
<dbReference type="EMBL" id="JAMKFB020000019">
    <property type="protein sequence ID" value="KAL0165621.1"/>
    <property type="molecule type" value="Genomic_DNA"/>
</dbReference>
<feature type="non-terminal residue" evidence="3">
    <location>
        <position position="1"/>
    </location>
</feature>
<protein>
    <submittedName>
        <fullName evidence="3">Uncharacterized protein</fullName>
    </submittedName>
</protein>
<dbReference type="Proteomes" id="UP001529510">
    <property type="component" value="Unassembled WGS sequence"/>
</dbReference>
<evidence type="ECO:0000313" key="3">
    <source>
        <dbReference type="EMBL" id="KAL0165621.1"/>
    </source>
</evidence>
<keyword evidence="2" id="KW-0472">Membrane</keyword>
<keyword evidence="2" id="KW-1133">Transmembrane helix</keyword>
<evidence type="ECO:0000256" key="1">
    <source>
        <dbReference type="SAM" id="MobiDB-lite"/>
    </source>
</evidence>
<dbReference type="AlphaFoldDB" id="A0ABD0NXB6"/>
<gene>
    <name evidence="3" type="ORF">M9458_037465</name>
</gene>
<name>A0ABD0NXB6_CIRMR</name>